<gene>
    <name evidence="4" type="ORF">PEVE_00022640</name>
</gene>
<reference evidence="4 5" key="1">
    <citation type="submission" date="2022-05" db="EMBL/GenBank/DDBJ databases">
        <authorList>
            <consortium name="Genoscope - CEA"/>
            <person name="William W."/>
        </authorList>
    </citation>
    <scope>NUCLEOTIDE SEQUENCE [LARGE SCALE GENOMIC DNA]</scope>
</reference>
<name>A0ABN8M3Z1_9CNID</name>
<evidence type="ECO:0000256" key="2">
    <source>
        <dbReference type="SAM" id="MobiDB-lite"/>
    </source>
</evidence>
<organism evidence="4 5">
    <name type="scientific">Porites evermanni</name>
    <dbReference type="NCBI Taxonomy" id="104178"/>
    <lineage>
        <taxon>Eukaryota</taxon>
        <taxon>Metazoa</taxon>
        <taxon>Cnidaria</taxon>
        <taxon>Anthozoa</taxon>
        <taxon>Hexacorallia</taxon>
        <taxon>Scleractinia</taxon>
        <taxon>Fungiina</taxon>
        <taxon>Poritidae</taxon>
        <taxon>Porites</taxon>
    </lineage>
</organism>
<comment type="similarity">
    <text evidence="1">Belongs to the DNAI7 family.</text>
</comment>
<evidence type="ECO:0000259" key="3">
    <source>
        <dbReference type="Pfam" id="PF15927"/>
    </source>
</evidence>
<feature type="compositionally biased region" description="Acidic residues" evidence="2">
    <location>
        <begin position="410"/>
        <end position="421"/>
    </location>
</feature>
<evidence type="ECO:0000313" key="4">
    <source>
        <dbReference type="EMBL" id="CAH3024332.1"/>
    </source>
</evidence>
<evidence type="ECO:0000256" key="1">
    <source>
        <dbReference type="ARBA" id="ARBA00024332"/>
    </source>
</evidence>
<dbReference type="PANTHER" id="PTHR20929">
    <property type="entry name" value="LUNG ADENOMA SUSCEPTIBILITY 1-RELATED"/>
    <property type="match status" value="1"/>
</dbReference>
<accession>A0ABN8M3Z1</accession>
<feature type="region of interest" description="Disordered" evidence="2">
    <location>
        <begin position="467"/>
        <end position="495"/>
    </location>
</feature>
<dbReference type="EMBL" id="CALNXI010000300">
    <property type="protein sequence ID" value="CAH3024332.1"/>
    <property type="molecule type" value="Genomic_DNA"/>
</dbReference>
<comment type="caution">
    <text evidence="4">The sequence shown here is derived from an EMBL/GenBank/DDBJ whole genome shotgun (WGS) entry which is preliminary data.</text>
</comment>
<sequence length="780" mass="88295">MSDCVGQPPKAAAKGKKSAKLTKAEKEKLKKEEAERKAKEEEEARLQAEQEQREREERERQEREERERLRQQESARHQAEVDELKEKIEYNSEQLKTLLQNERSKAKWERYMLCDGSPDPLNTFELNTYMNLWRDDKEYKPLSKVLKEAEETLKLITEMKNLIFSSEEEGFTEDDTQQLKQSIFQLEQLISYKLDEATMNLLQNASDDVDPDTQNLQFTSTSQNMTVCVWGNVAKNPRVKSFSFEKMGLSMEIPKVLAVGNVAVRIMYTKYDHLSPLSKSFYPKLKVKPPEVVVEEAEPVEETAVDGTGEGNEGEDKEGAEDALPPKSASQASRASKTSRKKSGRASSGKSTRSRKASAKSVRSQASDRETPQNKEGENKEAEQEEGGEEKPGSADQVGDESATGLEASGLEEEEEEDDDVVDLRAFSAIGPVMFIELLELPPQPKIVKGWIMQQIVSSELKRENYQVEGQTASDSNSANSTPAPPNSASASQVQVSNPPVMVTCKLPSDVMYFEPPQLAYWDSTKNNWRLDALTDSQYNEEERVVVFKISNFGPVATFQDLYLNMPFQSWELRPHATNSCLFTLIAAIIELEIEIKDSMCALTQPGDVPELTDLRGKWMKPQQLIEAMQKAGVNVFPAVDAEKYVSINSKEEWLEGSIYKEMALTASAFAYTWSKWNADCGKDKIILQAIEQLQDEQPLEEDWSLYNIGTHSSWKLRMKEEDSELSEDVAENTQLHSDLYHMVLDGASEEAEQRVKDSHFLFIDCVYRLLNATKVITYS</sequence>
<feature type="compositionally biased region" description="Low complexity" evidence="2">
    <location>
        <begin position="327"/>
        <end position="336"/>
    </location>
</feature>
<feature type="compositionally biased region" description="Acidic residues" evidence="2">
    <location>
        <begin position="312"/>
        <end position="321"/>
    </location>
</feature>
<dbReference type="InterPro" id="IPR031826">
    <property type="entry name" value="IC97/Casc1_N"/>
</dbReference>
<proteinExistence type="inferred from homology"/>
<feature type="compositionally biased region" description="Basic and acidic residues" evidence="2">
    <location>
        <begin position="366"/>
        <end position="382"/>
    </location>
</feature>
<feature type="compositionally biased region" description="Basic and acidic residues" evidence="2">
    <location>
        <begin position="22"/>
        <end position="80"/>
    </location>
</feature>
<dbReference type="Pfam" id="PF15927">
    <property type="entry name" value="Casc1_N"/>
    <property type="match status" value="1"/>
</dbReference>
<evidence type="ECO:0000313" key="5">
    <source>
        <dbReference type="Proteomes" id="UP001159427"/>
    </source>
</evidence>
<feature type="region of interest" description="Disordered" evidence="2">
    <location>
        <begin position="1"/>
        <end position="80"/>
    </location>
</feature>
<feature type="compositionally biased region" description="Acidic residues" evidence="2">
    <location>
        <begin position="293"/>
        <end position="304"/>
    </location>
</feature>
<keyword evidence="5" id="KW-1185">Reference proteome</keyword>
<feature type="domain" description="IC97/Casc1 N-terminal" evidence="3">
    <location>
        <begin position="36"/>
        <end position="238"/>
    </location>
</feature>
<dbReference type="Proteomes" id="UP001159427">
    <property type="component" value="Unassembled WGS sequence"/>
</dbReference>
<dbReference type="PANTHER" id="PTHR20929:SF11">
    <property type="entry name" value="DYNEIN AXONEMAL INTERMEDIATE CHAIN 7"/>
    <property type="match status" value="1"/>
</dbReference>
<protein>
    <recommendedName>
        <fullName evidence="3">IC97/Casc1 N-terminal domain-containing protein</fullName>
    </recommendedName>
</protein>
<dbReference type="InterPro" id="IPR023247">
    <property type="entry name" value="IC97/Dnai7-like"/>
</dbReference>
<dbReference type="PRINTS" id="PR02043">
    <property type="entry name" value="CANCERSCCP1"/>
</dbReference>
<feature type="compositionally biased region" description="Low complexity" evidence="2">
    <location>
        <begin position="473"/>
        <end position="492"/>
    </location>
</feature>
<feature type="region of interest" description="Disordered" evidence="2">
    <location>
        <begin position="293"/>
        <end position="421"/>
    </location>
</feature>